<dbReference type="AlphaFoldDB" id="A0A9N8Q1J2"/>
<sequence length="126" mass="15068">MVFYEKYRRRAREVADWSACRCSRRRRIWANNLEKCSIMTSPPADTGGFSVAVFLRSLALYRGRRREAARRRRRAQKRRRSRPRRREGWAGYREDPLCSFSGDKEEVFPSIKEFYDLNVDFDSTCS</sequence>
<feature type="compositionally biased region" description="Basic residues" evidence="1">
    <location>
        <begin position="66"/>
        <end position="85"/>
    </location>
</feature>
<dbReference type="Proteomes" id="UP001154114">
    <property type="component" value="Chromosome 23"/>
</dbReference>
<organism evidence="2 3">
    <name type="scientific">Chrysodeixis includens</name>
    <name type="common">Soybean looper</name>
    <name type="synonym">Pseudoplusia includens</name>
    <dbReference type="NCBI Taxonomy" id="689277"/>
    <lineage>
        <taxon>Eukaryota</taxon>
        <taxon>Metazoa</taxon>
        <taxon>Ecdysozoa</taxon>
        <taxon>Arthropoda</taxon>
        <taxon>Hexapoda</taxon>
        <taxon>Insecta</taxon>
        <taxon>Pterygota</taxon>
        <taxon>Neoptera</taxon>
        <taxon>Endopterygota</taxon>
        <taxon>Lepidoptera</taxon>
        <taxon>Glossata</taxon>
        <taxon>Ditrysia</taxon>
        <taxon>Noctuoidea</taxon>
        <taxon>Noctuidae</taxon>
        <taxon>Plusiinae</taxon>
        <taxon>Chrysodeixis</taxon>
    </lineage>
</organism>
<protein>
    <submittedName>
        <fullName evidence="2">Uncharacterized protein</fullName>
    </submittedName>
</protein>
<evidence type="ECO:0000256" key="1">
    <source>
        <dbReference type="SAM" id="MobiDB-lite"/>
    </source>
</evidence>
<proteinExistence type="predicted"/>
<name>A0A9N8Q1J2_CHRIL</name>
<evidence type="ECO:0000313" key="2">
    <source>
        <dbReference type="EMBL" id="CAD0205101.1"/>
    </source>
</evidence>
<reference evidence="2" key="1">
    <citation type="submission" date="2021-12" db="EMBL/GenBank/DDBJ databases">
        <authorList>
            <person name="King R."/>
        </authorList>
    </citation>
    <scope>NUCLEOTIDE SEQUENCE</scope>
</reference>
<feature type="region of interest" description="Disordered" evidence="1">
    <location>
        <begin position="66"/>
        <end position="87"/>
    </location>
</feature>
<gene>
    <name evidence="2" type="ORF">CINC_LOCUS7405</name>
</gene>
<evidence type="ECO:0000313" key="3">
    <source>
        <dbReference type="Proteomes" id="UP001154114"/>
    </source>
</evidence>
<keyword evidence="3" id="KW-1185">Reference proteome</keyword>
<accession>A0A9N8Q1J2</accession>
<dbReference type="EMBL" id="LR824026">
    <property type="protein sequence ID" value="CAD0205101.1"/>
    <property type="molecule type" value="Genomic_DNA"/>
</dbReference>